<dbReference type="EMBL" id="OR067835">
    <property type="protein sequence ID" value="WLW41006.1"/>
    <property type="molecule type" value="Genomic_DNA"/>
</dbReference>
<reference evidence="1" key="1">
    <citation type="submission" date="2023-05" db="EMBL/GenBank/DDBJ databases">
        <title>Genome analysis of newly isolated bacteriophages.</title>
        <authorList>
            <person name="Wojcicki M."/>
            <person name="Swider O."/>
            <person name="Srednicka P."/>
            <person name="Shymialevich D."/>
        </authorList>
    </citation>
    <scope>NUCLEOTIDE SEQUENCE</scope>
</reference>
<accession>A0AA50F3A2</accession>
<evidence type="ECO:0000313" key="1">
    <source>
        <dbReference type="EMBL" id="WLW41006.1"/>
    </source>
</evidence>
<gene>
    <name evidence="1" type="ORF">IBHPHPPA_00006</name>
</gene>
<sequence>MAKYNGHKNWNHWNVSLWINNDEGLYRLARNYVLTCKHRGYTKDIAAVAIMNHLIKNGFTHTPDGAPYSKSAVRAALVGM</sequence>
<dbReference type="Proteomes" id="UP001234853">
    <property type="component" value="Segment"/>
</dbReference>
<protein>
    <submittedName>
        <fullName evidence="1">Uncharacterized protein</fullName>
    </submittedName>
</protein>
<dbReference type="InterPro" id="IPR055673">
    <property type="entry name" value="DUF7249"/>
</dbReference>
<keyword evidence="2" id="KW-1185">Reference proteome</keyword>
<proteinExistence type="predicted"/>
<organism evidence="1 2">
    <name type="scientific">Salmonella phage KKP 3828</name>
    <dbReference type="NCBI Taxonomy" id="3041358"/>
    <lineage>
        <taxon>Viruses</taxon>
        <taxon>Duplodnaviria</taxon>
        <taxon>Heunggongvirae</taxon>
        <taxon>Uroviricota</taxon>
        <taxon>Caudoviricetes</taxon>
        <taxon>Autographivirales</taxon>
        <taxon>Autoscriptoviridae</taxon>
        <taxon>Slopekvirinae</taxon>
        <taxon>Koutsourovirus</taxon>
        <taxon>Koutsourovirus KKP3828</taxon>
    </lineage>
</organism>
<dbReference type="Pfam" id="PF23907">
    <property type="entry name" value="DUF7249"/>
    <property type="match status" value="1"/>
</dbReference>
<evidence type="ECO:0000313" key="2">
    <source>
        <dbReference type="Proteomes" id="UP001234853"/>
    </source>
</evidence>
<name>A0AA50F3A2_9CAUD</name>